<dbReference type="GO" id="GO:0004713">
    <property type="term" value="F:protein tyrosine kinase activity"/>
    <property type="evidence" value="ECO:0007669"/>
    <property type="project" value="UniProtKB-KW"/>
</dbReference>
<keyword evidence="3" id="KW-0675">Receptor</keyword>
<dbReference type="Gene3D" id="3.40.50.300">
    <property type="entry name" value="P-loop containing nucleotide triphosphate hydrolases"/>
    <property type="match status" value="1"/>
</dbReference>
<keyword evidence="1" id="KW-0547">Nucleotide-binding</keyword>
<dbReference type="OrthoDB" id="9808257at2"/>
<dbReference type="Gene3D" id="1.10.40.70">
    <property type="match status" value="1"/>
</dbReference>
<dbReference type="STRING" id="34027.SAMN05421829_104124"/>
<organism evidence="3 4">
    <name type="scientific">Aromatoleum tolulyticum</name>
    <dbReference type="NCBI Taxonomy" id="34027"/>
    <lineage>
        <taxon>Bacteria</taxon>
        <taxon>Pseudomonadati</taxon>
        <taxon>Pseudomonadota</taxon>
        <taxon>Betaproteobacteria</taxon>
        <taxon>Rhodocyclales</taxon>
        <taxon>Rhodocyclaceae</taxon>
        <taxon>Aromatoleum</taxon>
    </lineage>
</organism>
<dbReference type="EMBL" id="FTMD01000004">
    <property type="protein sequence ID" value="SIQ41464.1"/>
    <property type="molecule type" value="Genomic_DNA"/>
</dbReference>
<keyword evidence="4" id="KW-1185">Reference proteome</keyword>
<dbReference type="SUPFAM" id="SSF160246">
    <property type="entry name" value="EspE N-terminal domain-like"/>
    <property type="match status" value="1"/>
</dbReference>
<gene>
    <name evidence="3" type="ORF">SAMN05421829_104124</name>
</gene>
<dbReference type="Proteomes" id="UP000186819">
    <property type="component" value="Unassembled WGS sequence"/>
</dbReference>
<dbReference type="CDD" id="cd05387">
    <property type="entry name" value="BY-kinase"/>
    <property type="match status" value="1"/>
</dbReference>
<dbReference type="AlphaFoldDB" id="A0A1N6SK96"/>
<evidence type="ECO:0000256" key="1">
    <source>
        <dbReference type="ARBA" id="ARBA00022741"/>
    </source>
</evidence>
<keyword evidence="3" id="KW-0808">Transferase</keyword>
<keyword evidence="2" id="KW-0067">ATP-binding</keyword>
<dbReference type="InterPro" id="IPR037257">
    <property type="entry name" value="T2SS_E_N_sf"/>
</dbReference>
<dbReference type="SUPFAM" id="SSF52540">
    <property type="entry name" value="P-loop containing nucleoside triphosphate hydrolases"/>
    <property type="match status" value="1"/>
</dbReference>
<dbReference type="InterPro" id="IPR027417">
    <property type="entry name" value="P-loop_NTPase"/>
</dbReference>
<protein>
    <submittedName>
        <fullName evidence="3">Receptor protein-tyrosine kinase</fullName>
    </submittedName>
</protein>
<dbReference type="NCBIfam" id="TIGR03029">
    <property type="entry name" value="EpsG"/>
    <property type="match status" value="1"/>
</dbReference>
<dbReference type="PANTHER" id="PTHR32309">
    <property type="entry name" value="TYROSINE-PROTEIN KINASE"/>
    <property type="match status" value="1"/>
</dbReference>
<dbReference type="InterPro" id="IPR005702">
    <property type="entry name" value="Wzc-like_C"/>
</dbReference>
<sequence length="289" mass="30936">MNAPMTSALDPAGEQPLGAILMAAGRLRADENERILRLQRDRGLRFGDAAVELGLASERDIRYAMARQFEYSCLQPGESAVSASVVAAFDPFSAQTEALRALRSQLMLRWFDPAAGRKTLAIVSAARGEGRSWMAANLAVAFSQLALRTLVIDADLRRPSLHTLFGLENGSGLSALLLGRAEPDAIRRVPELRSLAILPAGVIPPNPQELLSRPTLSRLLQQYSAAFDIVIIDTAAGDRCADGVMVAARARAALMVARRNASRMTAVRRYAQRLGESGVGLAGSVMNGG</sequence>
<reference evidence="4" key="1">
    <citation type="submission" date="2017-01" db="EMBL/GenBank/DDBJ databases">
        <authorList>
            <person name="Varghese N."/>
            <person name="Submissions S."/>
        </authorList>
    </citation>
    <scope>NUCLEOTIDE SEQUENCE [LARGE SCALE GENOMIC DNA]</scope>
    <source>
        <strain evidence="4">ATCC 51758</strain>
    </source>
</reference>
<evidence type="ECO:0000313" key="3">
    <source>
        <dbReference type="EMBL" id="SIQ41464.1"/>
    </source>
</evidence>
<dbReference type="InterPro" id="IPR017479">
    <property type="entry name" value="Tyr_kinase_chain_length_EpsG"/>
</dbReference>
<accession>A0A1N6SK96</accession>
<proteinExistence type="predicted"/>
<name>A0A1N6SK96_9RHOO</name>
<evidence type="ECO:0000256" key="2">
    <source>
        <dbReference type="ARBA" id="ARBA00022840"/>
    </source>
</evidence>
<dbReference type="NCBIfam" id="TIGR01007">
    <property type="entry name" value="eps_fam"/>
    <property type="match status" value="1"/>
</dbReference>
<keyword evidence="3" id="KW-0829">Tyrosine-protein kinase</keyword>
<keyword evidence="3" id="KW-0418">Kinase</keyword>
<evidence type="ECO:0000313" key="4">
    <source>
        <dbReference type="Proteomes" id="UP000186819"/>
    </source>
</evidence>
<dbReference type="PANTHER" id="PTHR32309:SF31">
    <property type="entry name" value="CAPSULAR EXOPOLYSACCHARIDE FAMILY"/>
    <property type="match status" value="1"/>
</dbReference>
<dbReference type="GO" id="GO:0005524">
    <property type="term" value="F:ATP binding"/>
    <property type="evidence" value="ECO:0007669"/>
    <property type="project" value="UniProtKB-KW"/>
</dbReference>
<dbReference type="InterPro" id="IPR050445">
    <property type="entry name" value="Bact_polysacc_biosynth/exp"/>
</dbReference>